<dbReference type="Pfam" id="PF06439">
    <property type="entry name" value="3keto-disac_hyd"/>
    <property type="match status" value="2"/>
</dbReference>
<evidence type="ECO:0000313" key="2">
    <source>
        <dbReference type="EMBL" id="MFD1873504.1"/>
    </source>
</evidence>
<sequence length="464" mass="51532">MTILRQTLVLAACAAATLLTTTSSRPRPQAPRADAWQNLFDGKTLTGWKRLAGTADYRVENGAIVGTSVPNSGNTFLVTEKEYGDYVLELDIKIDSPLSNSGVQTRSHFDSAEQPGKVFGRQVEIDPSARSWSGGIYDEARRQWLYPLDLHPQAKTAFKVGEYNHLKVECLGNEMKTWVNNVPVAYVVDPVDPRGFIGLQVHSVAEASQAGQKVYFKNIRIKTTDLKPSAFPADIYVVNFVPNYLTAYEKQHGWKLLFDGKTSQGWRSAKAPAFPAQGWQVTDGTMTVLPSEGKEAANGGDIVTNAEYRAFDLSFEFKLTPGANSGVKYFVTLAEKTDMSAIGLEYQVLDDALHPDAKLGRDGNRTLASLYDLKTADKPVRFVHPIGEWNVGRVVVYPNNHVEHYLNGAKVLEYERGSPAFRELVAQSKYHIWPNFGEAPIGHLLLQDHGNRVSFRSIKLKELK</sequence>
<evidence type="ECO:0000313" key="3">
    <source>
        <dbReference type="Proteomes" id="UP001597197"/>
    </source>
</evidence>
<evidence type="ECO:0000259" key="1">
    <source>
        <dbReference type="Pfam" id="PF06439"/>
    </source>
</evidence>
<feature type="domain" description="3-keto-alpha-glucoside-1,2-lyase/3-keto-2-hydroxy-glucal hydratase" evidence="1">
    <location>
        <begin position="36"/>
        <end position="222"/>
    </location>
</feature>
<keyword evidence="3" id="KW-1185">Reference proteome</keyword>
<dbReference type="InterPro" id="IPR010496">
    <property type="entry name" value="AL/BT2_dom"/>
</dbReference>
<dbReference type="RefSeq" id="WP_382314453.1">
    <property type="nucleotide sequence ID" value="NZ_JBHUFD010000005.1"/>
</dbReference>
<dbReference type="Gene3D" id="2.60.120.560">
    <property type="entry name" value="Exo-inulinase, domain 1"/>
    <property type="match status" value="2"/>
</dbReference>
<proteinExistence type="predicted"/>
<dbReference type="Proteomes" id="UP001597197">
    <property type="component" value="Unassembled WGS sequence"/>
</dbReference>
<reference evidence="3" key="1">
    <citation type="journal article" date="2019" name="Int. J. Syst. Evol. Microbiol.">
        <title>The Global Catalogue of Microorganisms (GCM) 10K type strain sequencing project: providing services to taxonomists for standard genome sequencing and annotation.</title>
        <authorList>
            <consortium name="The Broad Institute Genomics Platform"/>
            <consortium name="The Broad Institute Genome Sequencing Center for Infectious Disease"/>
            <person name="Wu L."/>
            <person name="Ma J."/>
        </authorList>
    </citation>
    <scope>NUCLEOTIDE SEQUENCE [LARGE SCALE GENOMIC DNA]</scope>
    <source>
        <strain evidence="3">CGMCC 1.15795</strain>
    </source>
</reference>
<protein>
    <submittedName>
        <fullName evidence="2">DUF1080 domain-containing protein</fullName>
    </submittedName>
</protein>
<comment type="caution">
    <text evidence="2">The sequence shown here is derived from an EMBL/GenBank/DDBJ whole genome shotgun (WGS) entry which is preliminary data.</text>
</comment>
<organism evidence="2 3">
    <name type="scientific">Hymenobacter bucti</name>
    <dbReference type="NCBI Taxonomy" id="1844114"/>
    <lineage>
        <taxon>Bacteria</taxon>
        <taxon>Pseudomonadati</taxon>
        <taxon>Bacteroidota</taxon>
        <taxon>Cytophagia</taxon>
        <taxon>Cytophagales</taxon>
        <taxon>Hymenobacteraceae</taxon>
        <taxon>Hymenobacter</taxon>
    </lineage>
</organism>
<dbReference type="EMBL" id="JBHUFD010000005">
    <property type="protein sequence ID" value="MFD1873504.1"/>
    <property type="molecule type" value="Genomic_DNA"/>
</dbReference>
<feature type="domain" description="3-keto-alpha-glucoside-1,2-lyase/3-keto-2-hydroxy-glucal hydratase" evidence="1">
    <location>
        <begin position="253"/>
        <end position="461"/>
    </location>
</feature>
<gene>
    <name evidence="2" type="ORF">ACFSDX_13750</name>
</gene>
<name>A0ABW4QVU1_9BACT</name>
<accession>A0ABW4QVU1</accession>